<dbReference type="AlphaFoldDB" id="A0A926DL65"/>
<reference evidence="2" key="1">
    <citation type="submission" date="2020-08" db="EMBL/GenBank/DDBJ databases">
        <title>Genome public.</title>
        <authorList>
            <person name="Liu C."/>
            <person name="Sun Q."/>
        </authorList>
    </citation>
    <scope>NUCLEOTIDE SEQUENCE</scope>
    <source>
        <strain evidence="2">H8</strain>
    </source>
</reference>
<accession>A0A926DL65</accession>
<sequence length="55" mass="6205">MSCKANSSIKCTVSQCEYHCDDQNYCTLDSIQVGTHESNPTMCECTDCESFTKKR</sequence>
<dbReference type="EMBL" id="JACRSU010000001">
    <property type="protein sequence ID" value="MBC8539752.1"/>
    <property type="molecule type" value="Genomic_DNA"/>
</dbReference>
<comment type="caution">
    <text evidence="2">The sequence shown here is derived from an EMBL/GenBank/DDBJ whole genome shotgun (WGS) entry which is preliminary data.</text>
</comment>
<feature type="domain" description="DUF1540" evidence="1">
    <location>
        <begin position="9"/>
        <end position="51"/>
    </location>
</feature>
<dbReference type="RefSeq" id="WP_177680407.1">
    <property type="nucleotide sequence ID" value="NZ_JACRSU010000001.1"/>
</dbReference>
<name>A0A926DL65_9FIRM</name>
<dbReference type="Pfam" id="PF07561">
    <property type="entry name" value="DUF1540"/>
    <property type="match status" value="1"/>
</dbReference>
<protein>
    <submittedName>
        <fullName evidence="2">DUF1540 domain-containing protein</fullName>
    </submittedName>
</protein>
<gene>
    <name evidence="2" type="ORF">H8698_02025</name>
</gene>
<evidence type="ECO:0000313" key="2">
    <source>
        <dbReference type="EMBL" id="MBC8539752.1"/>
    </source>
</evidence>
<proteinExistence type="predicted"/>
<keyword evidence="3" id="KW-1185">Reference proteome</keyword>
<dbReference type="Proteomes" id="UP000611762">
    <property type="component" value="Unassembled WGS sequence"/>
</dbReference>
<dbReference type="InterPro" id="IPR011437">
    <property type="entry name" value="DUF1540"/>
</dbReference>
<evidence type="ECO:0000259" key="1">
    <source>
        <dbReference type="Pfam" id="PF07561"/>
    </source>
</evidence>
<organism evidence="2 3">
    <name type="scientific">Congzhengia minquanensis</name>
    <dbReference type="NCBI Taxonomy" id="2763657"/>
    <lineage>
        <taxon>Bacteria</taxon>
        <taxon>Bacillati</taxon>
        <taxon>Bacillota</taxon>
        <taxon>Clostridia</taxon>
        <taxon>Eubacteriales</taxon>
        <taxon>Oscillospiraceae</taxon>
        <taxon>Congzhengia</taxon>
    </lineage>
</organism>
<evidence type="ECO:0000313" key="3">
    <source>
        <dbReference type="Proteomes" id="UP000611762"/>
    </source>
</evidence>